<protein>
    <submittedName>
        <fullName evidence="8">Glycosyltransferase</fullName>
    </submittedName>
</protein>
<gene>
    <name evidence="8" type="ORF">ACFO1S_01400</name>
</gene>
<dbReference type="Pfam" id="PF06925">
    <property type="entry name" value="MGDG_synth"/>
    <property type="match status" value="1"/>
</dbReference>
<evidence type="ECO:0000256" key="1">
    <source>
        <dbReference type="ARBA" id="ARBA00004370"/>
    </source>
</evidence>
<feature type="domain" description="Glycosyl transferase family 28 C-terminal" evidence="6">
    <location>
        <begin position="216"/>
        <end position="315"/>
    </location>
</feature>
<comment type="similarity">
    <text evidence="2">Belongs to the glycosyltransferase 28 family.</text>
</comment>
<dbReference type="Proteomes" id="UP001595755">
    <property type="component" value="Unassembled WGS sequence"/>
</dbReference>
<feature type="region of interest" description="Disordered" evidence="5">
    <location>
        <begin position="371"/>
        <end position="402"/>
    </location>
</feature>
<name>A0ABV8S4Q7_9BACL</name>
<comment type="caution">
    <text evidence="8">The sequence shown here is derived from an EMBL/GenBank/DDBJ whole genome shotgun (WGS) entry which is preliminary data.</text>
</comment>
<keyword evidence="9" id="KW-1185">Reference proteome</keyword>
<evidence type="ECO:0000256" key="2">
    <source>
        <dbReference type="ARBA" id="ARBA00006962"/>
    </source>
</evidence>
<dbReference type="PANTHER" id="PTHR43025:SF3">
    <property type="entry name" value="MONOGALACTOSYLDIACYLGLYCEROL SYNTHASE 1, CHLOROPLASTIC"/>
    <property type="match status" value="1"/>
</dbReference>
<dbReference type="InterPro" id="IPR007235">
    <property type="entry name" value="Glyco_trans_28_C"/>
</dbReference>
<evidence type="ECO:0000313" key="8">
    <source>
        <dbReference type="EMBL" id="MFC4302090.1"/>
    </source>
</evidence>
<dbReference type="Gene3D" id="3.40.50.2000">
    <property type="entry name" value="Glycogen Phosphorylase B"/>
    <property type="match status" value="1"/>
</dbReference>
<evidence type="ECO:0000259" key="6">
    <source>
        <dbReference type="Pfam" id="PF04101"/>
    </source>
</evidence>
<sequence>MSEPAKILILYARFGEGHWQAAAALRQSFTKLGHTEVRLVDLLEEAHPVLNGISRYVYHKSYSVLPQAYGWVYEMTKTMKPNSLFASWLHSMGAQTLRKLLERERPHAIIHTFPTLAFAQLTRSMMRSIPVYNVLTDFDLHYRWIHPEVNKYFVATEDIRRQLCDLGVDPRRVAATGIPVRPDFVSLPSTPERRRIILVMANAGLSAASTARLCKQLVQRCHSRVIIVCGRKEAFRRALESRLNANPDVTVLGYTERLQDWMAVASCIVTKPGGLTLSEAIAAELPIYLYRPVPGQERNNARYLASKGAAVVCNTIAQLTDAVFEHFAKPESREILLRGIRALRKSDASDAIALDIAGQLHIMEEASQLRRWQQSDSGTNDAMFDLDPGSCQRRAAREQTIR</sequence>
<evidence type="ECO:0000259" key="7">
    <source>
        <dbReference type="Pfam" id="PF06925"/>
    </source>
</evidence>
<accession>A0ABV8S4Q7</accession>
<evidence type="ECO:0000256" key="3">
    <source>
        <dbReference type="ARBA" id="ARBA00022676"/>
    </source>
</evidence>
<keyword evidence="3" id="KW-0328">Glycosyltransferase</keyword>
<feature type="domain" description="Diacylglycerol glucosyltransferase N-terminal" evidence="7">
    <location>
        <begin position="18"/>
        <end position="180"/>
    </location>
</feature>
<dbReference type="EMBL" id="JBHSED010000003">
    <property type="protein sequence ID" value="MFC4302090.1"/>
    <property type="molecule type" value="Genomic_DNA"/>
</dbReference>
<evidence type="ECO:0000256" key="5">
    <source>
        <dbReference type="SAM" id="MobiDB-lite"/>
    </source>
</evidence>
<dbReference type="RefSeq" id="WP_204601013.1">
    <property type="nucleotide sequence ID" value="NZ_JBHSED010000003.1"/>
</dbReference>
<organism evidence="8 9">
    <name type="scientific">Cohnella boryungensis</name>
    <dbReference type="NCBI Taxonomy" id="768479"/>
    <lineage>
        <taxon>Bacteria</taxon>
        <taxon>Bacillati</taxon>
        <taxon>Bacillota</taxon>
        <taxon>Bacilli</taxon>
        <taxon>Bacillales</taxon>
        <taxon>Paenibacillaceae</taxon>
        <taxon>Cohnella</taxon>
    </lineage>
</organism>
<dbReference type="InterPro" id="IPR009695">
    <property type="entry name" value="Diacylglyc_glucosyltr_N"/>
</dbReference>
<dbReference type="PANTHER" id="PTHR43025">
    <property type="entry name" value="MONOGALACTOSYLDIACYLGLYCEROL SYNTHASE"/>
    <property type="match status" value="1"/>
</dbReference>
<feature type="compositionally biased region" description="Polar residues" evidence="5">
    <location>
        <begin position="371"/>
        <end position="380"/>
    </location>
</feature>
<reference evidence="9" key="1">
    <citation type="journal article" date="2019" name="Int. J. Syst. Evol. Microbiol.">
        <title>The Global Catalogue of Microorganisms (GCM) 10K type strain sequencing project: providing services to taxonomists for standard genome sequencing and annotation.</title>
        <authorList>
            <consortium name="The Broad Institute Genomics Platform"/>
            <consortium name="The Broad Institute Genome Sequencing Center for Infectious Disease"/>
            <person name="Wu L."/>
            <person name="Ma J."/>
        </authorList>
    </citation>
    <scope>NUCLEOTIDE SEQUENCE [LARGE SCALE GENOMIC DNA]</scope>
    <source>
        <strain evidence="9">CGMCC 4.1641</strain>
    </source>
</reference>
<keyword evidence="4" id="KW-0808">Transferase</keyword>
<proteinExistence type="inferred from homology"/>
<dbReference type="Pfam" id="PF04101">
    <property type="entry name" value="Glyco_tran_28_C"/>
    <property type="match status" value="1"/>
</dbReference>
<dbReference type="SUPFAM" id="SSF53756">
    <property type="entry name" value="UDP-Glycosyltransferase/glycogen phosphorylase"/>
    <property type="match status" value="1"/>
</dbReference>
<comment type="subcellular location">
    <subcellularLocation>
        <location evidence="1">Membrane</location>
    </subcellularLocation>
</comment>
<dbReference type="InterPro" id="IPR050519">
    <property type="entry name" value="Glycosyltransf_28_UgtP"/>
</dbReference>
<evidence type="ECO:0000256" key="4">
    <source>
        <dbReference type="ARBA" id="ARBA00022679"/>
    </source>
</evidence>
<evidence type="ECO:0000313" key="9">
    <source>
        <dbReference type="Proteomes" id="UP001595755"/>
    </source>
</evidence>